<organism evidence="11 12">
    <name type="scientific">Fasciola gigantica</name>
    <name type="common">Giant liver fluke</name>
    <dbReference type="NCBI Taxonomy" id="46835"/>
    <lineage>
        <taxon>Eukaryota</taxon>
        <taxon>Metazoa</taxon>
        <taxon>Spiralia</taxon>
        <taxon>Lophotrochozoa</taxon>
        <taxon>Platyhelminthes</taxon>
        <taxon>Trematoda</taxon>
        <taxon>Digenea</taxon>
        <taxon>Plagiorchiida</taxon>
        <taxon>Echinostomata</taxon>
        <taxon>Echinostomatoidea</taxon>
        <taxon>Fasciolidae</taxon>
        <taxon>Fasciola</taxon>
    </lineage>
</organism>
<evidence type="ECO:0000256" key="10">
    <source>
        <dbReference type="RuleBase" id="RU365010"/>
    </source>
</evidence>
<keyword evidence="8 10" id="KW-0206">Cytoskeleton</keyword>
<comment type="similarity">
    <text evidence="10">Belongs to the dynein light chain family.</text>
</comment>
<dbReference type="Pfam" id="PF01221">
    <property type="entry name" value="Dynein_light"/>
    <property type="match status" value="1"/>
</dbReference>
<evidence type="ECO:0000256" key="8">
    <source>
        <dbReference type="ARBA" id="ARBA00023212"/>
    </source>
</evidence>
<reference evidence="11 12" key="1">
    <citation type="submission" date="2019-04" db="EMBL/GenBank/DDBJ databases">
        <title>Annotation for the trematode Fasciola gigantica.</title>
        <authorList>
            <person name="Choi Y.-J."/>
        </authorList>
    </citation>
    <scope>NUCLEOTIDE SEQUENCE [LARGE SCALE GENOMIC DNA]</scope>
    <source>
        <strain evidence="11">Uganda_cow_1</strain>
    </source>
</reference>
<keyword evidence="10" id="KW-0243">Dynein</keyword>
<sequence length="89" mass="10601">MMQKPRRIIYKTDMTAEMQEKAVELTSHAFAVYVSDVDVVAYLTDEFDKRYEPSWHCIMGTQFTTSIKREEGCYIHFHMNNKDVVLFKR</sequence>
<protein>
    <recommendedName>
        <fullName evidence="10">Dynein light chain</fullName>
    </recommendedName>
</protein>
<comment type="caution">
    <text evidence="11">The sequence shown here is derived from an EMBL/GenBank/DDBJ whole genome shotgun (WGS) entry which is preliminary data.</text>
</comment>
<dbReference type="SUPFAM" id="SSF54648">
    <property type="entry name" value="DLC"/>
    <property type="match status" value="1"/>
</dbReference>
<dbReference type="Proteomes" id="UP000316759">
    <property type="component" value="Unassembled WGS sequence"/>
</dbReference>
<proteinExistence type="inferred from homology"/>
<keyword evidence="12" id="KW-1185">Reference proteome</keyword>
<evidence type="ECO:0000313" key="11">
    <source>
        <dbReference type="EMBL" id="TPP66408.1"/>
    </source>
</evidence>
<comment type="subcellular location">
    <subcellularLocation>
        <location evidence="2 10">Cytoplasm</location>
        <location evidence="2 10">Cytoskeleton</location>
    </subcellularLocation>
    <subcellularLocation>
        <location evidence="1">Nucleus</location>
    </subcellularLocation>
</comment>
<dbReference type="EMBL" id="SUNJ01001899">
    <property type="protein sequence ID" value="TPP66408.1"/>
    <property type="molecule type" value="Genomic_DNA"/>
</dbReference>
<keyword evidence="10" id="KW-0505">Motor protein</keyword>
<dbReference type="FunFam" id="3.30.740.10:FF:000005">
    <property type="entry name" value="Dynein light chain"/>
    <property type="match status" value="1"/>
</dbReference>
<dbReference type="GO" id="GO:0045505">
    <property type="term" value="F:dynein intermediate chain binding"/>
    <property type="evidence" value="ECO:0007669"/>
    <property type="project" value="TreeGrafter"/>
</dbReference>
<dbReference type="GO" id="GO:0005868">
    <property type="term" value="C:cytoplasmic dynein complex"/>
    <property type="evidence" value="ECO:0007669"/>
    <property type="project" value="TreeGrafter"/>
</dbReference>
<dbReference type="Gene3D" id="3.30.740.10">
    <property type="entry name" value="Protein Inhibitor Of Neuronal Nitric Oxide Synthase"/>
    <property type="match status" value="1"/>
</dbReference>
<dbReference type="SMART" id="SM01375">
    <property type="entry name" value="Dynein_light"/>
    <property type="match status" value="1"/>
</dbReference>
<dbReference type="PANTHER" id="PTHR11886">
    <property type="entry name" value="DYNEIN LIGHT CHAIN"/>
    <property type="match status" value="1"/>
</dbReference>
<evidence type="ECO:0000256" key="1">
    <source>
        <dbReference type="ARBA" id="ARBA00004123"/>
    </source>
</evidence>
<dbReference type="GO" id="GO:0051028">
    <property type="term" value="P:mRNA transport"/>
    <property type="evidence" value="ECO:0007669"/>
    <property type="project" value="UniProtKB-KW"/>
</dbReference>
<dbReference type="GO" id="GO:0005634">
    <property type="term" value="C:nucleus"/>
    <property type="evidence" value="ECO:0007669"/>
    <property type="project" value="UniProtKB-SubCell"/>
</dbReference>
<dbReference type="GO" id="GO:0007017">
    <property type="term" value="P:microtubule-based process"/>
    <property type="evidence" value="ECO:0007669"/>
    <property type="project" value="InterPro"/>
</dbReference>
<dbReference type="GO" id="GO:0015031">
    <property type="term" value="P:protein transport"/>
    <property type="evidence" value="ECO:0007669"/>
    <property type="project" value="UniProtKB-KW"/>
</dbReference>
<evidence type="ECO:0000256" key="6">
    <source>
        <dbReference type="ARBA" id="ARBA00022816"/>
    </source>
</evidence>
<keyword evidence="4 10" id="KW-0963">Cytoplasm</keyword>
<dbReference type="InterPro" id="IPR001372">
    <property type="entry name" value="Dynein_light_chain_typ-1/2"/>
</dbReference>
<evidence type="ECO:0000256" key="9">
    <source>
        <dbReference type="ARBA" id="ARBA00023242"/>
    </source>
</evidence>
<dbReference type="OrthoDB" id="10033309at2759"/>
<dbReference type="STRING" id="46835.A0A504Z972"/>
<keyword evidence="3" id="KW-0813">Transport</keyword>
<evidence type="ECO:0000256" key="7">
    <source>
        <dbReference type="ARBA" id="ARBA00022927"/>
    </source>
</evidence>
<gene>
    <name evidence="11" type="ORF">FGIG_06115</name>
</gene>
<keyword evidence="7" id="KW-0653">Protein transport</keyword>
<evidence type="ECO:0000256" key="5">
    <source>
        <dbReference type="ARBA" id="ARBA00022701"/>
    </source>
</evidence>
<keyword evidence="6" id="KW-0509">mRNA transport</keyword>
<evidence type="ECO:0000256" key="4">
    <source>
        <dbReference type="ARBA" id="ARBA00022490"/>
    </source>
</evidence>
<name>A0A504Z972_FASGI</name>
<accession>A0A504Z972</accession>
<evidence type="ECO:0000256" key="2">
    <source>
        <dbReference type="ARBA" id="ARBA00004245"/>
    </source>
</evidence>
<dbReference type="PANTHER" id="PTHR11886:SF35">
    <property type="entry name" value="DYNEIN LIGHT CHAIN"/>
    <property type="match status" value="1"/>
</dbReference>
<keyword evidence="9" id="KW-0539">Nucleus</keyword>
<dbReference type="InterPro" id="IPR037177">
    <property type="entry name" value="DLC_sf"/>
</dbReference>
<evidence type="ECO:0000256" key="3">
    <source>
        <dbReference type="ARBA" id="ARBA00022448"/>
    </source>
</evidence>
<keyword evidence="5 10" id="KW-0493">Microtubule</keyword>
<evidence type="ECO:0000313" key="12">
    <source>
        <dbReference type="Proteomes" id="UP000316759"/>
    </source>
</evidence>
<dbReference type="AlphaFoldDB" id="A0A504Z972"/>
<dbReference type="GO" id="GO:0005874">
    <property type="term" value="C:microtubule"/>
    <property type="evidence" value="ECO:0007669"/>
    <property type="project" value="UniProtKB-KW"/>
</dbReference>